<name>A0A251SGR7_HELAN</name>
<sequence length="57" mass="6866">MFKTRKFYREIDGSENANSRERTSRALLRNNDREESFRISLMGLASHYRLLTSDRRL</sequence>
<dbReference type="InParanoid" id="A0A251SGR7"/>
<reference evidence="1" key="3">
    <citation type="submission" date="2020-06" db="EMBL/GenBank/DDBJ databases">
        <title>Helianthus annuus Genome sequencing and assembly Release 2.</title>
        <authorList>
            <person name="Gouzy J."/>
            <person name="Langlade N."/>
            <person name="Munos S."/>
        </authorList>
    </citation>
    <scope>NUCLEOTIDE SEQUENCE</scope>
    <source>
        <tissue evidence="1">Leaves</tissue>
    </source>
</reference>
<evidence type="ECO:0000313" key="2">
    <source>
        <dbReference type="EMBL" id="OTF96650.1"/>
    </source>
</evidence>
<dbReference type="EMBL" id="CM007904">
    <property type="protein sequence ID" value="OTF96650.1"/>
    <property type="molecule type" value="Genomic_DNA"/>
</dbReference>
<proteinExistence type="predicted"/>
<gene>
    <name evidence="2" type="ORF">HannXRQ_Chr15g0496501</name>
    <name evidence="1" type="ORF">HanXRQr2_Chr15g0721201</name>
</gene>
<evidence type="ECO:0000313" key="3">
    <source>
        <dbReference type="Proteomes" id="UP000215914"/>
    </source>
</evidence>
<dbReference type="AlphaFoldDB" id="A0A251SGR7"/>
<protein>
    <submittedName>
        <fullName evidence="2">Uncharacterized protein</fullName>
    </submittedName>
</protein>
<dbReference type="EMBL" id="MNCJ02000330">
    <property type="protein sequence ID" value="KAF5766926.1"/>
    <property type="molecule type" value="Genomic_DNA"/>
</dbReference>
<keyword evidence="3" id="KW-1185">Reference proteome</keyword>
<organism evidence="2 3">
    <name type="scientific">Helianthus annuus</name>
    <name type="common">Common sunflower</name>
    <dbReference type="NCBI Taxonomy" id="4232"/>
    <lineage>
        <taxon>Eukaryota</taxon>
        <taxon>Viridiplantae</taxon>
        <taxon>Streptophyta</taxon>
        <taxon>Embryophyta</taxon>
        <taxon>Tracheophyta</taxon>
        <taxon>Spermatophyta</taxon>
        <taxon>Magnoliopsida</taxon>
        <taxon>eudicotyledons</taxon>
        <taxon>Gunneridae</taxon>
        <taxon>Pentapetalae</taxon>
        <taxon>asterids</taxon>
        <taxon>campanulids</taxon>
        <taxon>Asterales</taxon>
        <taxon>Asteraceae</taxon>
        <taxon>Asteroideae</taxon>
        <taxon>Heliantheae alliance</taxon>
        <taxon>Heliantheae</taxon>
        <taxon>Helianthus</taxon>
    </lineage>
</organism>
<dbReference type="Proteomes" id="UP000215914">
    <property type="component" value="Chromosome 15"/>
</dbReference>
<accession>A0A251SGR7</accession>
<reference evidence="1 3" key="1">
    <citation type="journal article" date="2017" name="Nature">
        <title>The sunflower genome provides insights into oil metabolism, flowering and Asterid evolution.</title>
        <authorList>
            <person name="Badouin H."/>
            <person name="Gouzy J."/>
            <person name="Grassa C.J."/>
            <person name="Murat F."/>
            <person name="Staton S.E."/>
            <person name="Cottret L."/>
            <person name="Lelandais-Briere C."/>
            <person name="Owens G.L."/>
            <person name="Carrere S."/>
            <person name="Mayjonade B."/>
            <person name="Legrand L."/>
            <person name="Gill N."/>
            <person name="Kane N.C."/>
            <person name="Bowers J.E."/>
            <person name="Hubner S."/>
            <person name="Bellec A."/>
            <person name="Berard A."/>
            <person name="Berges H."/>
            <person name="Blanchet N."/>
            <person name="Boniface M.C."/>
            <person name="Brunel D."/>
            <person name="Catrice O."/>
            <person name="Chaidir N."/>
            <person name="Claudel C."/>
            <person name="Donnadieu C."/>
            <person name="Faraut T."/>
            <person name="Fievet G."/>
            <person name="Helmstetter N."/>
            <person name="King M."/>
            <person name="Knapp S.J."/>
            <person name="Lai Z."/>
            <person name="Le Paslier M.C."/>
            <person name="Lippi Y."/>
            <person name="Lorenzon L."/>
            <person name="Mandel J.R."/>
            <person name="Marage G."/>
            <person name="Marchand G."/>
            <person name="Marquand E."/>
            <person name="Bret-Mestries E."/>
            <person name="Morien E."/>
            <person name="Nambeesan S."/>
            <person name="Nguyen T."/>
            <person name="Pegot-Espagnet P."/>
            <person name="Pouilly N."/>
            <person name="Raftis F."/>
            <person name="Sallet E."/>
            <person name="Schiex T."/>
            <person name="Thomas J."/>
            <person name="Vandecasteele C."/>
            <person name="Vares D."/>
            <person name="Vear F."/>
            <person name="Vautrin S."/>
            <person name="Crespi M."/>
            <person name="Mangin B."/>
            <person name="Burke J.M."/>
            <person name="Salse J."/>
            <person name="Munos S."/>
            <person name="Vincourt P."/>
            <person name="Rieseberg L.H."/>
            <person name="Langlade N.B."/>
        </authorList>
    </citation>
    <scope>NUCLEOTIDE SEQUENCE [LARGE SCALE GENOMIC DNA]</scope>
    <source>
        <strain evidence="3">cv. SF193</strain>
        <tissue evidence="1">Leaves</tissue>
    </source>
</reference>
<reference evidence="2" key="2">
    <citation type="submission" date="2017-02" db="EMBL/GenBank/DDBJ databases">
        <title>Sunflower complete genome.</title>
        <authorList>
            <person name="Langlade N."/>
            <person name="Munos S."/>
        </authorList>
    </citation>
    <scope>NUCLEOTIDE SEQUENCE [LARGE SCALE GENOMIC DNA]</scope>
    <source>
        <tissue evidence="2">Leaves</tissue>
    </source>
</reference>
<evidence type="ECO:0000313" key="1">
    <source>
        <dbReference type="EMBL" id="KAF5766926.1"/>
    </source>
</evidence>
<dbReference type="Gramene" id="mRNA:HanXRQr2_Chr15g0721201">
    <property type="protein sequence ID" value="mRNA:HanXRQr2_Chr15g0721201"/>
    <property type="gene ID" value="HanXRQr2_Chr15g0721201"/>
</dbReference>